<feature type="compositionally biased region" description="Basic and acidic residues" evidence="1">
    <location>
        <begin position="14"/>
        <end position="23"/>
    </location>
</feature>
<proteinExistence type="predicted"/>
<accession>A0A816DES1</accession>
<evidence type="ECO:0000313" key="2">
    <source>
        <dbReference type="EMBL" id="CAF1635407.1"/>
    </source>
</evidence>
<feature type="region of interest" description="Disordered" evidence="1">
    <location>
        <begin position="1"/>
        <end position="54"/>
    </location>
</feature>
<keyword evidence="4" id="KW-1185">Reference proteome</keyword>
<organism evidence="2 4">
    <name type="scientific">Didymodactylos carnosus</name>
    <dbReference type="NCBI Taxonomy" id="1234261"/>
    <lineage>
        <taxon>Eukaryota</taxon>
        <taxon>Metazoa</taxon>
        <taxon>Spiralia</taxon>
        <taxon>Gnathifera</taxon>
        <taxon>Rotifera</taxon>
        <taxon>Eurotatoria</taxon>
        <taxon>Bdelloidea</taxon>
        <taxon>Philodinida</taxon>
        <taxon>Philodinidae</taxon>
        <taxon>Didymodactylos</taxon>
    </lineage>
</organism>
<gene>
    <name evidence="2" type="ORF">GPM918_LOCUS44618</name>
    <name evidence="3" type="ORF">SRO942_LOCUS46550</name>
</gene>
<comment type="caution">
    <text evidence="2">The sequence shown here is derived from an EMBL/GenBank/DDBJ whole genome shotgun (WGS) entry which is preliminary data.</text>
</comment>
<protein>
    <submittedName>
        <fullName evidence="2">Uncharacterized protein</fullName>
    </submittedName>
</protein>
<evidence type="ECO:0000256" key="1">
    <source>
        <dbReference type="SAM" id="MobiDB-lite"/>
    </source>
</evidence>
<name>A0A816DES1_9BILA</name>
<sequence length="106" mass="12149">MSMATSAESNKKRKNEDNDKQEEVIAYVNNEQQDEDNNYQPEQQDASEPSPLKKDFCGLTSDFDGAFKAKKTRKKSQTEFFGEICFFSKLRHSSKIGFHQSMQLGV</sequence>
<dbReference type="EMBL" id="CAJNOQ010045137">
    <property type="protein sequence ID" value="CAF1635407.1"/>
    <property type="molecule type" value="Genomic_DNA"/>
</dbReference>
<dbReference type="Proteomes" id="UP000663829">
    <property type="component" value="Unassembled WGS sequence"/>
</dbReference>
<reference evidence="2" key="1">
    <citation type="submission" date="2021-02" db="EMBL/GenBank/DDBJ databases">
        <authorList>
            <person name="Nowell W R."/>
        </authorList>
    </citation>
    <scope>NUCLEOTIDE SEQUENCE</scope>
</reference>
<dbReference type="Proteomes" id="UP000681722">
    <property type="component" value="Unassembled WGS sequence"/>
</dbReference>
<dbReference type="AlphaFoldDB" id="A0A816DES1"/>
<dbReference type="EMBL" id="CAJOBC010113391">
    <property type="protein sequence ID" value="CAF4539981.1"/>
    <property type="molecule type" value="Genomic_DNA"/>
</dbReference>
<evidence type="ECO:0000313" key="4">
    <source>
        <dbReference type="Proteomes" id="UP000663829"/>
    </source>
</evidence>
<evidence type="ECO:0000313" key="3">
    <source>
        <dbReference type="EMBL" id="CAF4539981.1"/>
    </source>
</evidence>